<dbReference type="PROSITE" id="PS50106">
    <property type="entry name" value="PDZ"/>
    <property type="match status" value="1"/>
</dbReference>
<proteinExistence type="predicted"/>
<reference evidence="5" key="2">
    <citation type="submission" date="2025-08" db="UniProtKB">
        <authorList>
            <consortium name="Ensembl"/>
        </authorList>
    </citation>
    <scope>IDENTIFICATION</scope>
</reference>
<dbReference type="GO" id="GO:0046931">
    <property type="term" value="P:pore complex assembly"/>
    <property type="evidence" value="ECO:0007669"/>
    <property type="project" value="Ensembl"/>
</dbReference>
<dbReference type="STRING" id="8840.ENSAPLP00000029231"/>
<dbReference type="AlphaFoldDB" id="A0A493TTN9"/>
<dbReference type="Proteomes" id="UP000016666">
    <property type="component" value="Chromosome 10"/>
</dbReference>
<evidence type="ECO:0000313" key="6">
    <source>
        <dbReference type="Proteomes" id="UP000016666"/>
    </source>
</evidence>
<evidence type="ECO:0000256" key="3">
    <source>
        <dbReference type="ARBA" id="ARBA00039345"/>
    </source>
</evidence>
<dbReference type="CDD" id="cd06752">
    <property type="entry name" value="PDZ_PDZD11-like"/>
    <property type="match status" value="1"/>
</dbReference>
<evidence type="ECO:0000313" key="5">
    <source>
        <dbReference type="Ensembl" id="ENSAPLP00000029231.1"/>
    </source>
</evidence>
<name>A0A493TTN9_ANAPP</name>
<dbReference type="Pfam" id="PF00595">
    <property type="entry name" value="PDZ"/>
    <property type="match status" value="1"/>
</dbReference>
<dbReference type="SMART" id="SM00228">
    <property type="entry name" value="PDZ"/>
    <property type="match status" value="1"/>
</dbReference>
<keyword evidence="2" id="KW-0963">Cytoplasm</keyword>
<sequence length="178" mass="20040">MEARLPYDDFPVVFLPPYESPPAWVPPHERLYHPDYNNELTQFLPRTVVLKKPPGAQLGFNIRGGKASQLGIFISKVIPDSDAHRAGLQEGDQVLSVNDVDFQDIEHSKAVEILKTAREITMRVRYFPYSKCLPALSLLTLQHFSLGSRPPCILASLPDLCLKGCLNVVKMRKKSPNF</sequence>
<dbReference type="Ensembl" id="ENSAPLT00000018575.1">
    <property type="protein sequence ID" value="ENSAPLP00000029231.1"/>
    <property type="gene ID" value="ENSAPLG00000021957.1"/>
</dbReference>
<dbReference type="GO" id="GO:0046930">
    <property type="term" value="C:pore complex"/>
    <property type="evidence" value="ECO:0007669"/>
    <property type="project" value="Ensembl"/>
</dbReference>
<keyword evidence="6" id="KW-1185">Reference proteome</keyword>
<accession>A0A493TTN9</accession>
<dbReference type="FunFam" id="2.30.42.10:FF:000096">
    <property type="entry name" value="PDZ domain-containing protein 11"/>
    <property type="match status" value="1"/>
</dbReference>
<dbReference type="PANTHER" id="PTHR14063">
    <property type="entry name" value="PROTEIN LIN-7 HOMOLOG"/>
    <property type="match status" value="1"/>
</dbReference>
<dbReference type="InterPro" id="IPR051109">
    <property type="entry name" value="MAM_complex_regulator"/>
</dbReference>
<evidence type="ECO:0000256" key="2">
    <source>
        <dbReference type="ARBA" id="ARBA00022490"/>
    </source>
</evidence>
<dbReference type="GeneTree" id="ENSGT00940000153222"/>
<comment type="subcellular location">
    <subcellularLocation>
        <location evidence="1">Cytoplasm</location>
    </subcellularLocation>
</comment>
<dbReference type="Gene3D" id="2.30.42.10">
    <property type="match status" value="1"/>
</dbReference>
<feature type="domain" description="PDZ" evidence="4">
    <location>
        <begin position="47"/>
        <end position="117"/>
    </location>
</feature>
<protein>
    <recommendedName>
        <fullName evidence="3">PDZ domain-containing protein 11</fullName>
    </recommendedName>
</protein>
<organism evidence="5 6">
    <name type="scientific">Anas platyrhynchos platyrhynchos</name>
    <name type="common">Northern mallard</name>
    <dbReference type="NCBI Taxonomy" id="8840"/>
    <lineage>
        <taxon>Eukaryota</taxon>
        <taxon>Metazoa</taxon>
        <taxon>Chordata</taxon>
        <taxon>Craniata</taxon>
        <taxon>Vertebrata</taxon>
        <taxon>Euteleostomi</taxon>
        <taxon>Archelosauria</taxon>
        <taxon>Archosauria</taxon>
        <taxon>Dinosauria</taxon>
        <taxon>Saurischia</taxon>
        <taxon>Theropoda</taxon>
        <taxon>Coelurosauria</taxon>
        <taxon>Aves</taxon>
        <taxon>Neognathae</taxon>
        <taxon>Galloanserae</taxon>
        <taxon>Anseriformes</taxon>
        <taxon>Anatidae</taxon>
        <taxon>Anatinae</taxon>
        <taxon>Anas</taxon>
    </lineage>
</organism>
<dbReference type="OMA" id="RGGREHN"/>
<dbReference type="SUPFAM" id="SSF50156">
    <property type="entry name" value="PDZ domain-like"/>
    <property type="match status" value="1"/>
</dbReference>
<reference evidence="5" key="3">
    <citation type="submission" date="2025-09" db="UniProtKB">
        <authorList>
            <consortium name="Ensembl"/>
        </authorList>
    </citation>
    <scope>IDENTIFICATION</scope>
</reference>
<dbReference type="GO" id="GO:0005737">
    <property type="term" value="C:cytoplasm"/>
    <property type="evidence" value="ECO:0007669"/>
    <property type="project" value="UniProtKB-SubCell"/>
</dbReference>
<gene>
    <name evidence="5" type="primary">PDZD11</name>
</gene>
<evidence type="ECO:0000256" key="1">
    <source>
        <dbReference type="ARBA" id="ARBA00004496"/>
    </source>
</evidence>
<evidence type="ECO:0000259" key="4">
    <source>
        <dbReference type="PROSITE" id="PS50106"/>
    </source>
</evidence>
<reference evidence="5 6" key="1">
    <citation type="submission" date="2017-10" db="EMBL/GenBank/DDBJ databases">
        <title>A new Pekin duck reference genome.</title>
        <authorList>
            <person name="Hou Z.-C."/>
            <person name="Zhou Z.-K."/>
            <person name="Zhu F."/>
            <person name="Hou S.-S."/>
        </authorList>
    </citation>
    <scope>NUCLEOTIDE SEQUENCE [LARGE SCALE GENOMIC DNA]</scope>
</reference>
<dbReference type="InterPro" id="IPR036034">
    <property type="entry name" value="PDZ_sf"/>
</dbReference>
<dbReference type="InterPro" id="IPR001478">
    <property type="entry name" value="PDZ"/>
</dbReference>